<keyword evidence="3" id="KW-0611">Plant defense</keyword>
<sequence>MEKKILVILDDVWNRLELEEVGIPFGEDHKGCKILLTSRSQDVCSEMGAQKTFPIQLFSELEAWVLFREMVGAAADSSDLNSIATEVAMRCGMDAFVYSRLELSYNYLEGEEAKSLLLLCSLFPEDDEIEVETLVQYGIGLRLFRDVDTIQDGRVRARALVSTLLSSFLLLKAEDDDFVKMHDLVRGAAIDIASKEENKTKYMVQAGVGLRDWPNPEIIYQTYTGISLMSNDIRGLPDGLECPKLQTLLLQKNSCQSNLEIPPNFFQGMNDLKVLDMSFE</sequence>
<evidence type="ECO:0000256" key="3">
    <source>
        <dbReference type="ARBA" id="ARBA00022821"/>
    </source>
</evidence>
<dbReference type="OrthoDB" id="3794806at2759"/>
<dbReference type="Proteomes" id="UP000585474">
    <property type="component" value="Unassembled WGS sequence"/>
</dbReference>
<evidence type="ECO:0000313" key="6">
    <source>
        <dbReference type="Proteomes" id="UP000585474"/>
    </source>
</evidence>
<dbReference type="SUPFAM" id="SSF52058">
    <property type="entry name" value="L domain-like"/>
    <property type="match status" value="1"/>
</dbReference>
<dbReference type="PANTHER" id="PTHR33463">
    <property type="entry name" value="NB-ARC DOMAIN-CONTAINING PROTEIN-RELATED"/>
    <property type="match status" value="1"/>
</dbReference>
<keyword evidence="2" id="KW-0433">Leucine-rich repeat</keyword>
<evidence type="ECO:0000259" key="4">
    <source>
        <dbReference type="Pfam" id="PF00931"/>
    </source>
</evidence>
<evidence type="ECO:0000256" key="2">
    <source>
        <dbReference type="ARBA" id="ARBA00022614"/>
    </source>
</evidence>
<evidence type="ECO:0000256" key="1">
    <source>
        <dbReference type="ARBA" id="ARBA00008894"/>
    </source>
</evidence>
<dbReference type="GO" id="GO:0006952">
    <property type="term" value="P:defense response"/>
    <property type="evidence" value="ECO:0007669"/>
    <property type="project" value="UniProtKB-KW"/>
</dbReference>
<name>A0A7J0FT77_9ERIC</name>
<accession>A0A7J0FT77</accession>
<keyword evidence="6" id="KW-1185">Reference proteome</keyword>
<dbReference type="InterPro" id="IPR032675">
    <property type="entry name" value="LRR_dom_sf"/>
</dbReference>
<dbReference type="Gene3D" id="3.40.50.300">
    <property type="entry name" value="P-loop containing nucleotide triphosphate hydrolases"/>
    <property type="match status" value="1"/>
</dbReference>
<reference evidence="5 6" key="1">
    <citation type="submission" date="2019-07" db="EMBL/GenBank/DDBJ databases">
        <title>De Novo Assembly of kiwifruit Actinidia rufa.</title>
        <authorList>
            <person name="Sugita-Konishi S."/>
            <person name="Sato K."/>
            <person name="Mori E."/>
            <person name="Abe Y."/>
            <person name="Kisaki G."/>
            <person name="Hamano K."/>
            <person name="Suezawa K."/>
            <person name="Otani M."/>
            <person name="Fukuda T."/>
            <person name="Manabe T."/>
            <person name="Gomi K."/>
            <person name="Tabuchi M."/>
            <person name="Akimitsu K."/>
            <person name="Kataoka I."/>
        </authorList>
    </citation>
    <scope>NUCLEOTIDE SEQUENCE [LARGE SCALE GENOMIC DNA]</scope>
    <source>
        <strain evidence="6">cv. Fuchu</strain>
    </source>
</reference>
<comment type="caution">
    <text evidence="5">The sequence shown here is derived from an EMBL/GenBank/DDBJ whole genome shotgun (WGS) entry which is preliminary data.</text>
</comment>
<dbReference type="Gene3D" id="3.80.10.10">
    <property type="entry name" value="Ribonuclease Inhibitor"/>
    <property type="match status" value="1"/>
</dbReference>
<organism evidence="5 6">
    <name type="scientific">Actinidia rufa</name>
    <dbReference type="NCBI Taxonomy" id="165716"/>
    <lineage>
        <taxon>Eukaryota</taxon>
        <taxon>Viridiplantae</taxon>
        <taxon>Streptophyta</taxon>
        <taxon>Embryophyta</taxon>
        <taxon>Tracheophyta</taxon>
        <taxon>Spermatophyta</taxon>
        <taxon>Magnoliopsida</taxon>
        <taxon>eudicotyledons</taxon>
        <taxon>Gunneridae</taxon>
        <taxon>Pentapetalae</taxon>
        <taxon>asterids</taxon>
        <taxon>Ericales</taxon>
        <taxon>Actinidiaceae</taxon>
        <taxon>Actinidia</taxon>
    </lineage>
</organism>
<dbReference type="Gene3D" id="1.10.10.10">
    <property type="entry name" value="Winged helix-like DNA-binding domain superfamily/Winged helix DNA-binding domain"/>
    <property type="match status" value="1"/>
</dbReference>
<proteinExistence type="inferred from homology"/>
<gene>
    <name evidence="5" type="ORF">Acr_15g0005210</name>
</gene>
<feature type="domain" description="NB-ARC" evidence="4">
    <location>
        <begin position="2"/>
        <end position="75"/>
    </location>
</feature>
<dbReference type="PANTHER" id="PTHR33463:SF203">
    <property type="entry name" value="AAA+ ATPASE DOMAIN-CONTAINING PROTEIN"/>
    <property type="match status" value="1"/>
</dbReference>
<comment type="similarity">
    <text evidence="1">Belongs to the disease resistance NB-LRR family.</text>
</comment>
<protein>
    <recommendedName>
        <fullName evidence="4">NB-ARC domain-containing protein</fullName>
    </recommendedName>
</protein>
<dbReference type="EMBL" id="BJWL01000015">
    <property type="protein sequence ID" value="GFZ01912.1"/>
    <property type="molecule type" value="Genomic_DNA"/>
</dbReference>
<dbReference type="InterPro" id="IPR027417">
    <property type="entry name" value="P-loop_NTPase"/>
</dbReference>
<dbReference type="AlphaFoldDB" id="A0A7J0FT77"/>
<dbReference type="InterPro" id="IPR002182">
    <property type="entry name" value="NB-ARC"/>
</dbReference>
<evidence type="ECO:0000313" key="5">
    <source>
        <dbReference type="EMBL" id="GFZ01912.1"/>
    </source>
</evidence>
<dbReference type="InterPro" id="IPR036388">
    <property type="entry name" value="WH-like_DNA-bd_sf"/>
</dbReference>
<dbReference type="InterPro" id="IPR050905">
    <property type="entry name" value="Plant_NBS-LRR"/>
</dbReference>
<dbReference type="GO" id="GO:0043531">
    <property type="term" value="F:ADP binding"/>
    <property type="evidence" value="ECO:0007669"/>
    <property type="project" value="InterPro"/>
</dbReference>
<dbReference type="Pfam" id="PF00931">
    <property type="entry name" value="NB-ARC"/>
    <property type="match status" value="1"/>
</dbReference>
<dbReference type="SUPFAM" id="SSF52540">
    <property type="entry name" value="P-loop containing nucleoside triphosphate hydrolases"/>
    <property type="match status" value="1"/>
</dbReference>